<dbReference type="PRINTS" id="PR00364">
    <property type="entry name" value="DISEASERSIST"/>
</dbReference>
<protein>
    <submittedName>
        <fullName evidence="1">Tetratricopeptide repeat protein</fullName>
    </submittedName>
</protein>
<comment type="caution">
    <text evidence="1">The sequence shown here is derived from an EMBL/GenBank/DDBJ whole genome shotgun (WGS) entry which is preliminary data.</text>
</comment>
<evidence type="ECO:0000313" key="1">
    <source>
        <dbReference type="EMBL" id="RZT80396.1"/>
    </source>
</evidence>
<dbReference type="PANTHER" id="PTHR47691">
    <property type="entry name" value="REGULATOR-RELATED"/>
    <property type="match status" value="1"/>
</dbReference>
<dbReference type="OrthoDB" id="7628974at2"/>
<dbReference type="SUPFAM" id="SSF48452">
    <property type="entry name" value="TPR-like"/>
    <property type="match status" value="1"/>
</dbReference>
<keyword evidence="2" id="KW-1185">Reference proteome</keyword>
<name>A0A4Q7UGQ0_9ACTN</name>
<dbReference type="Pfam" id="PF13374">
    <property type="entry name" value="TPR_10"/>
    <property type="match status" value="1"/>
</dbReference>
<dbReference type="GO" id="GO:0043531">
    <property type="term" value="F:ADP binding"/>
    <property type="evidence" value="ECO:0007669"/>
    <property type="project" value="InterPro"/>
</dbReference>
<dbReference type="InterPro" id="IPR019734">
    <property type="entry name" value="TPR_rpt"/>
</dbReference>
<sequence length="723" mass="80223">MTDDRGPVENDFSGHSGAVVQAGLIQGSVNLRTVKEVPLPSPRQLPPATKGFIDREVHIRQLDSLLDEVELTTDEAQLPVVTISTISGSAGVGKTALAVHWAHRVRERFPDGDIYINLRGYDAVPPLTPHEALDGFLRAMDVPAEKIPRDLHGRAALYRSLTTGRKMLILLDNAATAEQVRPLLPASPSCMVIITSRSRLSGLAVRDGAIRAVLDVLSSQDATRLLSVTIGSERVDRERVPVAKLVELCSYLPLALRIVADRACLDDEMPLTELVEELAAEESRLDALTVEDDELSAVRTVFSWSYKALNAETARVFRLIGIHPGADIALDAAASLTGLAPQSARRHLESLVGLHMLARTGPNRYRLHDLLKLYAAERANLDENFDAVHTARERLLDWYLHHTYAAYQAILPQGRSLPEVDDPPRQSLDEALRWCEKERLNLLDLIRTASGWGQHQFGWQLALAGMAFFELRSYWRAWVDSHLIGLQCARYLGDRLAEGWLLLSLGDAWWDRGDLDEALRSYTDSLRAARDVDDLWTAGFAVRGCGLVYEDREEFQAATRHAQEALDTFGRMGERRGAGLALMSLGNAHRGAGRFAEALASYREAMQVFQRLNNRWSQGLVEFHRGQTLLRTGDHEEALSALTSAAALFRELGDRRHAALARSYEGEAHLKLHDRRAAREALADALLTLLELDDPVAVDVQRRLKDVGWEEPDAGANRGELDG</sequence>
<dbReference type="SMART" id="SM00028">
    <property type="entry name" value="TPR"/>
    <property type="match status" value="4"/>
</dbReference>
<evidence type="ECO:0000313" key="2">
    <source>
        <dbReference type="Proteomes" id="UP000293781"/>
    </source>
</evidence>
<dbReference type="RefSeq" id="WP_130403444.1">
    <property type="nucleotide sequence ID" value="NZ_SHKK01000001.1"/>
</dbReference>
<proteinExistence type="predicted"/>
<organism evidence="1 2">
    <name type="scientific">Micromonospora violae</name>
    <dbReference type="NCBI Taxonomy" id="1278207"/>
    <lineage>
        <taxon>Bacteria</taxon>
        <taxon>Bacillati</taxon>
        <taxon>Actinomycetota</taxon>
        <taxon>Actinomycetes</taxon>
        <taxon>Micromonosporales</taxon>
        <taxon>Micromonosporaceae</taxon>
        <taxon>Micromonospora</taxon>
    </lineage>
</organism>
<dbReference type="InterPro" id="IPR011990">
    <property type="entry name" value="TPR-like_helical_dom_sf"/>
</dbReference>
<dbReference type="PANTHER" id="PTHR47691:SF3">
    <property type="entry name" value="HTH-TYPE TRANSCRIPTIONAL REGULATOR RV0890C-RELATED"/>
    <property type="match status" value="1"/>
</dbReference>
<dbReference type="AlphaFoldDB" id="A0A4Q7UGQ0"/>
<dbReference type="Proteomes" id="UP000293781">
    <property type="component" value="Unassembled WGS sequence"/>
</dbReference>
<reference evidence="1 2" key="1">
    <citation type="submission" date="2019-02" db="EMBL/GenBank/DDBJ databases">
        <title>Sequencing the genomes of 1000 actinobacteria strains.</title>
        <authorList>
            <person name="Klenk H.-P."/>
        </authorList>
    </citation>
    <scope>NUCLEOTIDE SEQUENCE [LARGE SCALE GENOMIC DNA]</scope>
    <source>
        <strain evidence="1 2">DSM 45888</strain>
    </source>
</reference>
<dbReference type="InterPro" id="IPR027417">
    <property type="entry name" value="P-loop_NTPase"/>
</dbReference>
<dbReference type="Gene3D" id="1.25.40.10">
    <property type="entry name" value="Tetratricopeptide repeat domain"/>
    <property type="match status" value="1"/>
</dbReference>
<dbReference type="Gene3D" id="3.40.50.300">
    <property type="entry name" value="P-loop containing nucleotide triphosphate hydrolases"/>
    <property type="match status" value="1"/>
</dbReference>
<dbReference type="SUPFAM" id="SSF52540">
    <property type="entry name" value="P-loop containing nucleoside triphosphate hydrolases"/>
    <property type="match status" value="1"/>
</dbReference>
<dbReference type="EMBL" id="SHKK01000001">
    <property type="protein sequence ID" value="RZT80396.1"/>
    <property type="molecule type" value="Genomic_DNA"/>
</dbReference>
<gene>
    <name evidence="1" type="ORF">EV382_3644</name>
</gene>
<accession>A0A4Q7UGQ0</accession>